<gene>
    <name evidence="1" type="ORF">JAAARDRAFT_96780</name>
</gene>
<dbReference type="InParanoid" id="A0A067PCY9"/>
<dbReference type="EMBL" id="KL197999">
    <property type="protein sequence ID" value="KDQ48872.1"/>
    <property type="molecule type" value="Genomic_DNA"/>
</dbReference>
<protein>
    <submittedName>
        <fullName evidence="1">Uncharacterized protein</fullName>
    </submittedName>
</protein>
<dbReference type="Proteomes" id="UP000027265">
    <property type="component" value="Unassembled WGS sequence"/>
</dbReference>
<dbReference type="OrthoDB" id="3263156at2759"/>
<organism evidence="1 2">
    <name type="scientific">Jaapia argillacea MUCL 33604</name>
    <dbReference type="NCBI Taxonomy" id="933084"/>
    <lineage>
        <taxon>Eukaryota</taxon>
        <taxon>Fungi</taxon>
        <taxon>Dikarya</taxon>
        <taxon>Basidiomycota</taxon>
        <taxon>Agaricomycotina</taxon>
        <taxon>Agaricomycetes</taxon>
        <taxon>Agaricomycetidae</taxon>
        <taxon>Jaapiales</taxon>
        <taxon>Jaapiaceae</taxon>
        <taxon>Jaapia</taxon>
    </lineage>
</organism>
<feature type="non-terminal residue" evidence="1">
    <location>
        <position position="1"/>
    </location>
</feature>
<dbReference type="AlphaFoldDB" id="A0A067PCY9"/>
<sequence>VLDDFSMDNLVCKISVMSFHTKLKRKTNMAFPSEVPDRYLALLRVTQQWQNLHYRKWGGAPYDHGQLQLGGLALFC</sequence>
<name>A0A067PCY9_9AGAM</name>
<accession>A0A067PCY9</accession>
<feature type="non-terminal residue" evidence="1">
    <location>
        <position position="76"/>
    </location>
</feature>
<evidence type="ECO:0000313" key="1">
    <source>
        <dbReference type="EMBL" id="KDQ48872.1"/>
    </source>
</evidence>
<evidence type="ECO:0000313" key="2">
    <source>
        <dbReference type="Proteomes" id="UP000027265"/>
    </source>
</evidence>
<dbReference type="HOGENOM" id="CLU_003703_11_2_1"/>
<proteinExistence type="predicted"/>
<reference evidence="2" key="1">
    <citation type="journal article" date="2014" name="Proc. Natl. Acad. Sci. U.S.A.">
        <title>Extensive sampling of basidiomycete genomes demonstrates inadequacy of the white-rot/brown-rot paradigm for wood decay fungi.</title>
        <authorList>
            <person name="Riley R."/>
            <person name="Salamov A.A."/>
            <person name="Brown D.W."/>
            <person name="Nagy L.G."/>
            <person name="Floudas D."/>
            <person name="Held B.W."/>
            <person name="Levasseur A."/>
            <person name="Lombard V."/>
            <person name="Morin E."/>
            <person name="Otillar R."/>
            <person name="Lindquist E.A."/>
            <person name="Sun H."/>
            <person name="LaButti K.M."/>
            <person name="Schmutz J."/>
            <person name="Jabbour D."/>
            <person name="Luo H."/>
            <person name="Baker S.E."/>
            <person name="Pisabarro A.G."/>
            <person name="Walton J.D."/>
            <person name="Blanchette R.A."/>
            <person name="Henrissat B."/>
            <person name="Martin F."/>
            <person name="Cullen D."/>
            <person name="Hibbett D.S."/>
            <person name="Grigoriev I.V."/>
        </authorList>
    </citation>
    <scope>NUCLEOTIDE SEQUENCE [LARGE SCALE GENOMIC DNA]</scope>
    <source>
        <strain evidence="2">MUCL 33604</strain>
    </source>
</reference>
<keyword evidence="2" id="KW-1185">Reference proteome</keyword>